<evidence type="ECO:0000313" key="6">
    <source>
        <dbReference type="Proteomes" id="UP000324106"/>
    </source>
</evidence>
<dbReference type="RefSeq" id="WP_150273727.1">
    <property type="nucleotide sequence ID" value="NZ_CP029194.1"/>
</dbReference>
<dbReference type="EMBL" id="CP029194">
    <property type="protein sequence ID" value="QES24204.1"/>
    <property type="molecule type" value="Genomic_DNA"/>
</dbReference>
<evidence type="ECO:0000313" key="5">
    <source>
        <dbReference type="EMBL" id="QES24204.1"/>
    </source>
</evidence>
<dbReference type="PANTHER" id="PTHR43046:SF12">
    <property type="entry name" value="GDP-MANNOSE MANNOSYL HYDROLASE"/>
    <property type="match status" value="1"/>
</dbReference>
<keyword evidence="2 5" id="KW-0378">Hydrolase</keyword>
<dbReference type="InterPro" id="IPR020084">
    <property type="entry name" value="NUDIX_hydrolase_CS"/>
</dbReference>
<dbReference type="OrthoDB" id="4247482at2"/>
<sequence length="364" mass="38836">MTTTSTPDELPGTSMTDEAYGALRASAALWAGTSVLITDRRGRVLVQHVDYLSTCLLPGGAVDPGEAPSRAAARELEEELGVTVTVDRGLAVDWVSRDSSSAPAAMRFPGEILYVYDGGTWDDEQTAAIRLPEREIESIEFVEPARLPDLMAPGDARRALSALRARINAAGAVLLEDGRPIAPTVLDQAGVLRTARAEHHLPFHPGPVPDGLLVCQSWGWMFAPDGRVLVLLEPDTGAACLPGGTPEPHDHGDLVATLRREAREEAEAGFVESVFLGYLSEPGKPYARVRYAAALGGVGPARTDPATGHTYTRILATPEQALELFDWGPPAANQLAAAHQARERLGIPAAVRRPVTELTAPTTW</sequence>
<dbReference type="Proteomes" id="UP000324106">
    <property type="component" value="Chromosome"/>
</dbReference>
<dbReference type="SUPFAM" id="SSF55811">
    <property type="entry name" value="Nudix"/>
    <property type="match status" value="2"/>
</dbReference>
<dbReference type="AlphaFoldDB" id="A0A5P2B139"/>
<dbReference type="InterPro" id="IPR000086">
    <property type="entry name" value="NUDIX_hydrolase_dom"/>
</dbReference>
<dbReference type="PANTHER" id="PTHR43046">
    <property type="entry name" value="GDP-MANNOSE MANNOSYL HYDROLASE"/>
    <property type="match status" value="1"/>
</dbReference>
<reference evidence="5 6" key="1">
    <citation type="submission" date="2018-05" db="EMBL/GenBank/DDBJ databases">
        <title>Streptomyces venezuelae.</title>
        <authorList>
            <person name="Kim W."/>
            <person name="Lee N."/>
            <person name="Cho B.-K."/>
        </authorList>
    </citation>
    <scope>NUCLEOTIDE SEQUENCE [LARGE SCALE GENOMIC DNA]</scope>
    <source>
        <strain evidence="5 6">ATCC 15068</strain>
    </source>
</reference>
<accession>A0A5P2B139</accession>
<evidence type="ECO:0000256" key="3">
    <source>
        <dbReference type="ARBA" id="ARBA00022842"/>
    </source>
</evidence>
<dbReference type="CDD" id="cd18876">
    <property type="entry name" value="NUDIX_Hydrolase"/>
    <property type="match status" value="1"/>
</dbReference>
<evidence type="ECO:0000259" key="4">
    <source>
        <dbReference type="PROSITE" id="PS51462"/>
    </source>
</evidence>
<protein>
    <submittedName>
        <fullName evidence="5">NUDIX hydrolase</fullName>
    </submittedName>
</protein>
<dbReference type="Gene3D" id="3.90.79.10">
    <property type="entry name" value="Nucleoside Triphosphate Pyrophosphohydrolase"/>
    <property type="match status" value="2"/>
</dbReference>
<dbReference type="GO" id="GO:0016787">
    <property type="term" value="F:hydrolase activity"/>
    <property type="evidence" value="ECO:0007669"/>
    <property type="project" value="UniProtKB-KW"/>
</dbReference>
<dbReference type="InterPro" id="IPR015797">
    <property type="entry name" value="NUDIX_hydrolase-like_dom_sf"/>
</dbReference>
<organism evidence="5 6">
    <name type="scientific">Streptomyces venezuelae</name>
    <dbReference type="NCBI Taxonomy" id="54571"/>
    <lineage>
        <taxon>Bacteria</taxon>
        <taxon>Bacillati</taxon>
        <taxon>Actinomycetota</taxon>
        <taxon>Actinomycetes</taxon>
        <taxon>Kitasatosporales</taxon>
        <taxon>Streptomycetaceae</taxon>
        <taxon>Streptomyces</taxon>
    </lineage>
</organism>
<keyword evidence="3" id="KW-0460">Magnesium</keyword>
<gene>
    <name evidence="5" type="ORF">DEJ46_38120</name>
</gene>
<dbReference type="Pfam" id="PF00293">
    <property type="entry name" value="NUDIX"/>
    <property type="match status" value="1"/>
</dbReference>
<dbReference type="PROSITE" id="PS00893">
    <property type="entry name" value="NUDIX_BOX"/>
    <property type="match status" value="1"/>
</dbReference>
<name>A0A5P2B139_STRVZ</name>
<feature type="domain" description="Nudix hydrolase" evidence="4">
    <location>
        <begin position="28"/>
        <end position="164"/>
    </location>
</feature>
<evidence type="ECO:0000256" key="1">
    <source>
        <dbReference type="ARBA" id="ARBA00001946"/>
    </source>
</evidence>
<comment type="cofactor">
    <cofactor evidence="1">
        <name>Mg(2+)</name>
        <dbReference type="ChEBI" id="CHEBI:18420"/>
    </cofactor>
</comment>
<dbReference type="PROSITE" id="PS51462">
    <property type="entry name" value="NUDIX"/>
    <property type="match status" value="1"/>
</dbReference>
<proteinExistence type="predicted"/>
<evidence type="ECO:0000256" key="2">
    <source>
        <dbReference type="ARBA" id="ARBA00022801"/>
    </source>
</evidence>